<dbReference type="InterPro" id="IPR035965">
    <property type="entry name" value="PAS-like_dom_sf"/>
</dbReference>
<keyword evidence="7" id="KW-0418">Kinase</keyword>
<name>A0ABM8EAC9_9HYPH</name>
<dbReference type="PANTHER" id="PTHR41523">
    <property type="entry name" value="TWO-COMPONENT SYSTEM SENSOR PROTEIN"/>
    <property type="match status" value="1"/>
</dbReference>
<keyword evidence="12" id="KW-1185">Reference proteome</keyword>
<dbReference type="PANTHER" id="PTHR41523:SF8">
    <property type="entry name" value="ETHYLENE RESPONSE SENSOR PROTEIN"/>
    <property type="match status" value="1"/>
</dbReference>
<feature type="transmembrane region" description="Helical" evidence="9">
    <location>
        <begin position="97"/>
        <end position="119"/>
    </location>
</feature>
<dbReference type="InterPro" id="IPR013767">
    <property type="entry name" value="PAS_fold"/>
</dbReference>
<evidence type="ECO:0000256" key="5">
    <source>
        <dbReference type="ARBA" id="ARBA00022679"/>
    </source>
</evidence>
<evidence type="ECO:0000313" key="12">
    <source>
        <dbReference type="Proteomes" id="UP001317629"/>
    </source>
</evidence>
<dbReference type="EC" id="2.7.13.3" evidence="2"/>
<dbReference type="InterPro" id="IPR001610">
    <property type="entry name" value="PAC"/>
</dbReference>
<sequence length="445" mass="47552">MSIETALGARLSPMARRRNPWAAYGVALAAVMIAAWIRWSAAGALGAGVHFITFLPAVLIAAVAGGFWVGLFAMAASMAAIGLLVQSSSFAGAFEPPTAAALFAFAFASVAVAAVVSFFEQTIDRIAAQAHNQHSLIESAPNGIVIVDAGGKIIGLNHSAEGLFGYERAELLGKGVEILVPAQVARAHVGLREKFQQAPETRAMGAGRDLSGRRKDGSEFPLEIGLNPIEWDGQRAVLATVTDITERKQHEERQAILARELEHRVGNIFAVILATIRRTLTRGRNVVEAAQILTQRVQLMADAHAVLSESMFKNIPLNKLIDIGVGSFKDQVTSKGVDIAVNARAAQAISFVVHELVTNAVKHGALSSPRGAVAIEKEIETIDGQSFFVFQWSESGGPPAVATTRKGFGSFILLETPRQFGGEAEMDFGEKGLTYRLRLPLEAIR</sequence>
<evidence type="ECO:0000313" key="11">
    <source>
        <dbReference type="EMBL" id="BDV34956.1"/>
    </source>
</evidence>
<dbReference type="InterPro" id="IPR011102">
    <property type="entry name" value="Sig_transdc_His_kinase_HWE"/>
</dbReference>
<keyword evidence="6" id="KW-0547">Nucleotide-binding</keyword>
<feature type="domain" description="PAS" evidence="10">
    <location>
        <begin position="136"/>
        <end position="198"/>
    </location>
</feature>
<dbReference type="SUPFAM" id="SSF55785">
    <property type="entry name" value="PYP-like sensor domain (PAS domain)"/>
    <property type="match status" value="1"/>
</dbReference>
<dbReference type="CDD" id="cd00130">
    <property type="entry name" value="PAS"/>
    <property type="match status" value="1"/>
</dbReference>
<feature type="transmembrane region" description="Helical" evidence="9">
    <location>
        <begin position="59"/>
        <end position="85"/>
    </location>
</feature>
<keyword evidence="9" id="KW-0472">Membrane</keyword>
<dbReference type="InterPro" id="IPR036890">
    <property type="entry name" value="HATPase_C_sf"/>
</dbReference>
<keyword evidence="4" id="KW-0597">Phosphoprotein</keyword>
<keyword evidence="8" id="KW-0067">ATP-binding</keyword>
<evidence type="ECO:0000256" key="4">
    <source>
        <dbReference type="ARBA" id="ARBA00022553"/>
    </source>
</evidence>
<dbReference type="PROSITE" id="PS50112">
    <property type="entry name" value="PAS"/>
    <property type="match status" value="1"/>
</dbReference>
<dbReference type="SUPFAM" id="SSF55874">
    <property type="entry name" value="ATPase domain of HSP90 chaperone/DNA topoisomerase II/histidine kinase"/>
    <property type="match status" value="1"/>
</dbReference>
<dbReference type="NCBIfam" id="TIGR00229">
    <property type="entry name" value="sensory_box"/>
    <property type="match status" value="1"/>
</dbReference>
<reference evidence="11 12" key="1">
    <citation type="journal article" date="2023" name="Int. J. Syst. Evol. Microbiol.">
        <title>Methylocystis iwaonis sp. nov., a type II methane-oxidizing bacterium from surface soil of a rice paddy field in Japan, and emended description of the genus Methylocystis (ex Whittenbury et al. 1970) Bowman et al. 1993.</title>
        <authorList>
            <person name="Kaise H."/>
            <person name="Sawadogo J.B."/>
            <person name="Alam M.S."/>
            <person name="Ueno C."/>
            <person name="Dianou D."/>
            <person name="Shinjo R."/>
            <person name="Asakawa S."/>
        </authorList>
    </citation>
    <scope>NUCLEOTIDE SEQUENCE [LARGE SCALE GENOMIC DNA]</scope>
    <source>
        <strain evidence="11 12">SS37A-Re</strain>
    </source>
</reference>
<dbReference type="RefSeq" id="WP_281928247.1">
    <property type="nucleotide sequence ID" value="NZ_AP027142.1"/>
</dbReference>
<dbReference type="InterPro" id="IPR000014">
    <property type="entry name" value="PAS"/>
</dbReference>
<protein>
    <recommendedName>
        <fullName evidence="3">Blue-light-activated histidine kinase</fullName>
        <ecNumber evidence="2">2.7.13.3</ecNumber>
    </recommendedName>
</protein>
<evidence type="ECO:0000256" key="3">
    <source>
        <dbReference type="ARBA" id="ARBA00021740"/>
    </source>
</evidence>
<dbReference type="EMBL" id="AP027142">
    <property type="protein sequence ID" value="BDV34956.1"/>
    <property type="molecule type" value="Genomic_DNA"/>
</dbReference>
<evidence type="ECO:0000256" key="2">
    <source>
        <dbReference type="ARBA" id="ARBA00012438"/>
    </source>
</evidence>
<evidence type="ECO:0000256" key="9">
    <source>
        <dbReference type="SAM" id="Phobius"/>
    </source>
</evidence>
<evidence type="ECO:0000259" key="10">
    <source>
        <dbReference type="PROSITE" id="PS50112"/>
    </source>
</evidence>
<accession>A0ABM8EAC9</accession>
<dbReference type="Gene3D" id="3.30.450.20">
    <property type="entry name" value="PAS domain"/>
    <property type="match status" value="1"/>
</dbReference>
<evidence type="ECO:0000256" key="1">
    <source>
        <dbReference type="ARBA" id="ARBA00000085"/>
    </source>
</evidence>
<feature type="transmembrane region" description="Helical" evidence="9">
    <location>
        <begin position="21"/>
        <end position="39"/>
    </location>
</feature>
<dbReference type="SMART" id="SM00086">
    <property type="entry name" value="PAC"/>
    <property type="match status" value="1"/>
</dbReference>
<keyword evidence="5" id="KW-0808">Transferase</keyword>
<dbReference type="Gene3D" id="3.30.565.10">
    <property type="entry name" value="Histidine kinase-like ATPase, C-terminal domain"/>
    <property type="match status" value="1"/>
</dbReference>
<proteinExistence type="predicted"/>
<evidence type="ECO:0000256" key="7">
    <source>
        <dbReference type="ARBA" id="ARBA00022777"/>
    </source>
</evidence>
<dbReference type="SMART" id="SM00911">
    <property type="entry name" value="HWE_HK"/>
    <property type="match status" value="1"/>
</dbReference>
<gene>
    <name evidence="11" type="ORF">SS37A_24850</name>
</gene>
<keyword evidence="9" id="KW-1133">Transmembrane helix</keyword>
<comment type="catalytic activity">
    <reaction evidence="1">
        <text>ATP + protein L-histidine = ADP + protein N-phospho-L-histidine.</text>
        <dbReference type="EC" id="2.7.13.3"/>
    </reaction>
</comment>
<organism evidence="11 12">
    <name type="scientific">Methylocystis iwaonis</name>
    <dbReference type="NCBI Taxonomy" id="2885079"/>
    <lineage>
        <taxon>Bacteria</taxon>
        <taxon>Pseudomonadati</taxon>
        <taxon>Pseudomonadota</taxon>
        <taxon>Alphaproteobacteria</taxon>
        <taxon>Hyphomicrobiales</taxon>
        <taxon>Methylocystaceae</taxon>
        <taxon>Methylocystis</taxon>
    </lineage>
</organism>
<dbReference type="Pfam" id="PF07536">
    <property type="entry name" value="HWE_HK"/>
    <property type="match status" value="1"/>
</dbReference>
<evidence type="ECO:0000256" key="6">
    <source>
        <dbReference type="ARBA" id="ARBA00022741"/>
    </source>
</evidence>
<evidence type="ECO:0000256" key="8">
    <source>
        <dbReference type="ARBA" id="ARBA00022840"/>
    </source>
</evidence>
<dbReference type="SMART" id="SM00091">
    <property type="entry name" value="PAS"/>
    <property type="match status" value="1"/>
</dbReference>
<dbReference type="Pfam" id="PF00989">
    <property type="entry name" value="PAS"/>
    <property type="match status" value="1"/>
</dbReference>
<keyword evidence="9" id="KW-0812">Transmembrane</keyword>
<dbReference type="Proteomes" id="UP001317629">
    <property type="component" value="Chromosome"/>
</dbReference>